<protein>
    <submittedName>
        <fullName evidence="2">Uncharacterized protein</fullName>
    </submittedName>
</protein>
<dbReference type="EMBL" id="CM017618">
    <property type="protein sequence ID" value="TYI10054.1"/>
    <property type="molecule type" value="Genomic_DNA"/>
</dbReference>
<feature type="region of interest" description="Disordered" evidence="1">
    <location>
        <begin position="66"/>
        <end position="103"/>
    </location>
</feature>
<evidence type="ECO:0000313" key="3">
    <source>
        <dbReference type="Proteomes" id="UP000322667"/>
    </source>
</evidence>
<sequence length="103" mass="10863">MKMKSRRDLGSHFFFKKTAKKTSQLSPSFPIPNELRSVAVVGSAVVGRRPRKFLFSSDSRKVTAKAMGWGKGGQSSGDVCAEGAHGRGTAHSRRAKGGNGAGG</sequence>
<keyword evidence="3" id="KW-1185">Reference proteome</keyword>
<gene>
    <name evidence="2" type="ORF">ES332_A09G114800v1</name>
</gene>
<dbReference type="AlphaFoldDB" id="A0A5D2P404"/>
<evidence type="ECO:0000256" key="1">
    <source>
        <dbReference type="SAM" id="MobiDB-lite"/>
    </source>
</evidence>
<evidence type="ECO:0000313" key="2">
    <source>
        <dbReference type="EMBL" id="TYI10054.1"/>
    </source>
</evidence>
<name>A0A5D2P404_GOSTO</name>
<proteinExistence type="predicted"/>
<dbReference type="Proteomes" id="UP000322667">
    <property type="component" value="Chromosome A09"/>
</dbReference>
<organism evidence="2 3">
    <name type="scientific">Gossypium tomentosum</name>
    <name type="common">Hawaiian cotton</name>
    <name type="synonym">Gossypium sandvicense</name>
    <dbReference type="NCBI Taxonomy" id="34277"/>
    <lineage>
        <taxon>Eukaryota</taxon>
        <taxon>Viridiplantae</taxon>
        <taxon>Streptophyta</taxon>
        <taxon>Embryophyta</taxon>
        <taxon>Tracheophyta</taxon>
        <taxon>Spermatophyta</taxon>
        <taxon>Magnoliopsida</taxon>
        <taxon>eudicotyledons</taxon>
        <taxon>Gunneridae</taxon>
        <taxon>Pentapetalae</taxon>
        <taxon>rosids</taxon>
        <taxon>malvids</taxon>
        <taxon>Malvales</taxon>
        <taxon>Malvaceae</taxon>
        <taxon>Malvoideae</taxon>
        <taxon>Gossypium</taxon>
    </lineage>
</organism>
<reference evidence="2 3" key="1">
    <citation type="submission" date="2019-07" db="EMBL/GenBank/DDBJ databases">
        <title>WGS assembly of Gossypium tomentosum.</title>
        <authorList>
            <person name="Chen Z.J."/>
            <person name="Sreedasyam A."/>
            <person name="Ando A."/>
            <person name="Song Q."/>
            <person name="De L."/>
            <person name="Hulse-Kemp A."/>
            <person name="Ding M."/>
            <person name="Ye W."/>
            <person name="Kirkbride R."/>
            <person name="Jenkins J."/>
            <person name="Plott C."/>
            <person name="Lovell J."/>
            <person name="Lin Y.-M."/>
            <person name="Vaughn R."/>
            <person name="Liu B."/>
            <person name="Li W."/>
            <person name="Simpson S."/>
            <person name="Scheffler B."/>
            <person name="Saski C."/>
            <person name="Grover C."/>
            <person name="Hu G."/>
            <person name="Conover J."/>
            <person name="Carlson J."/>
            <person name="Shu S."/>
            <person name="Boston L."/>
            <person name="Williams M."/>
            <person name="Peterson D."/>
            <person name="Mcgee K."/>
            <person name="Jones D."/>
            <person name="Wendel J."/>
            <person name="Stelly D."/>
            <person name="Grimwood J."/>
            <person name="Schmutz J."/>
        </authorList>
    </citation>
    <scope>NUCLEOTIDE SEQUENCE [LARGE SCALE GENOMIC DNA]</scope>
    <source>
        <strain evidence="2">7179.01</strain>
    </source>
</reference>
<accession>A0A5D2P404</accession>